<organism evidence="2 3">
    <name type="scientific">Mycena venus</name>
    <dbReference type="NCBI Taxonomy" id="2733690"/>
    <lineage>
        <taxon>Eukaryota</taxon>
        <taxon>Fungi</taxon>
        <taxon>Dikarya</taxon>
        <taxon>Basidiomycota</taxon>
        <taxon>Agaricomycotina</taxon>
        <taxon>Agaricomycetes</taxon>
        <taxon>Agaricomycetidae</taxon>
        <taxon>Agaricales</taxon>
        <taxon>Marasmiineae</taxon>
        <taxon>Mycenaceae</taxon>
        <taxon>Mycena</taxon>
    </lineage>
</organism>
<dbReference type="CDD" id="cd21037">
    <property type="entry name" value="MLKL_NTD"/>
    <property type="match status" value="1"/>
</dbReference>
<evidence type="ECO:0000313" key="2">
    <source>
        <dbReference type="EMBL" id="KAF7335493.1"/>
    </source>
</evidence>
<reference evidence="2" key="1">
    <citation type="submission" date="2020-05" db="EMBL/GenBank/DDBJ databases">
        <title>Mycena genomes resolve the evolution of fungal bioluminescence.</title>
        <authorList>
            <person name="Tsai I.J."/>
        </authorList>
    </citation>
    <scope>NUCLEOTIDE SEQUENCE</scope>
    <source>
        <strain evidence="2">CCC161011</strain>
    </source>
</reference>
<dbReference type="Gene3D" id="1.20.930.20">
    <property type="entry name" value="Adaptor protein Cbl, N-terminal domain"/>
    <property type="match status" value="1"/>
</dbReference>
<dbReference type="EMBL" id="JACAZI010000024">
    <property type="protein sequence ID" value="KAF7335493.1"/>
    <property type="molecule type" value="Genomic_DNA"/>
</dbReference>
<feature type="domain" description="Novel STAND NTPase 1" evidence="1">
    <location>
        <begin position="212"/>
        <end position="342"/>
    </location>
</feature>
<dbReference type="InterPro" id="IPR027417">
    <property type="entry name" value="P-loop_NTPase"/>
</dbReference>
<accession>A0A8H6X6L0</accession>
<dbReference type="SUPFAM" id="SSF52540">
    <property type="entry name" value="P-loop containing nucleoside triphosphate hydrolases"/>
    <property type="match status" value="1"/>
</dbReference>
<evidence type="ECO:0000313" key="3">
    <source>
        <dbReference type="Proteomes" id="UP000620124"/>
    </source>
</evidence>
<proteinExistence type="predicted"/>
<dbReference type="OrthoDB" id="3009185at2759"/>
<protein>
    <recommendedName>
        <fullName evidence="1">Novel STAND NTPase 1 domain-containing protein</fullName>
    </recommendedName>
</protein>
<dbReference type="InterPro" id="IPR049052">
    <property type="entry name" value="nSTAND1"/>
</dbReference>
<dbReference type="Proteomes" id="UP000620124">
    <property type="component" value="Unassembled WGS sequence"/>
</dbReference>
<name>A0A8H6X6L0_9AGAR</name>
<dbReference type="InterPro" id="IPR059179">
    <property type="entry name" value="MLKL-like_MCAfunc"/>
</dbReference>
<dbReference type="Pfam" id="PF20703">
    <property type="entry name" value="nSTAND1"/>
    <property type="match status" value="1"/>
</dbReference>
<keyword evidence="3" id="KW-1185">Reference proteome</keyword>
<dbReference type="AlphaFoldDB" id="A0A8H6X6L0"/>
<dbReference type="Gene3D" id="3.40.50.300">
    <property type="entry name" value="P-loop containing nucleotide triphosphate hydrolases"/>
    <property type="match status" value="1"/>
</dbReference>
<gene>
    <name evidence="2" type="ORF">MVEN_02202800</name>
</gene>
<comment type="caution">
    <text evidence="2">The sequence shown here is derived from an EMBL/GenBank/DDBJ whole genome shotgun (WGS) entry which is preliminary data.</text>
</comment>
<evidence type="ECO:0000259" key="1">
    <source>
        <dbReference type="Pfam" id="PF20703"/>
    </source>
</evidence>
<dbReference type="GO" id="GO:0007166">
    <property type="term" value="P:cell surface receptor signaling pathway"/>
    <property type="evidence" value="ECO:0007669"/>
    <property type="project" value="InterPro"/>
</dbReference>
<sequence length="351" mass="39270">MPRKPTVTEIRLDNIAACLTSALTLLNELNDAFSPPFIQLISSTTLALMTAVQNVKRNKNECVQVMENIPQVLCAIVNLHIESETVGSLPPSKLEHIGKFMETLHKIYTFIEAQQDRNKIKYMFHNSEKNTLLKHCRTGMDKAMEVFKVNTGTIAFRNIDEMRNTAEIMHNELLELISRISDVSTIIDKSSMHLNAINLKNSSSSFSMLPSKPKIFYGRELELEDIMRILKHDLPRIAILGGGGMGKTSLARAVLHHPDTSTKFEHRFFVAAESATNSLELAALIGLHVGLNPGKDLSKPVVQYFSRKPPCLLILDNLETAWEPIESRGGTEEFLSQLTEVEHLALIVCVP</sequence>
<dbReference type="InterPro" id="IPR036537">
    <property type="entry name" value="Adaptor_Cbl_N_dom_sf"/>
</dbReference>